<sequence>MDKFEQIILDRKLTPFLAKFEQLKNTKCLNWRKELAKATNLRELQDEFEQYGCRECLEIRGILQLQGENTNEIIVKISLKVGVVIKEEDISISHCLPVQGRNANNFNPAIFCKIYETSHTQYKLKDLATRDMGYSRSTPSKIFIVECLTKRKKELFKVCLQAKRDKGCCFLWTLYGKIMMRKDESSEAVTISSLQQLDGIS</sequence>
<comment type="caution">
    <text evidence="2">The sequence shown here is derived from an EMBL/GenBank/DDBJ whole genome shotgun (WGS) entry which is preliminary data.</text>
</comment>
<dbReference type="Pfam" id="PF25298">
    <property type="entry name" value="Baculo_FP_2nd"/>
    <property type="match status" value="1"/>
</dbReference>
<reference evidence="2" key="1">
    <citation type="submission" date="2020-04" db="EMBL/GenBank/DDBJ databases">
        <authorList>
            <person name="Alioto T."/>
            <person name="Alioto T."/>
            <person name="Gomez Garrido J."/>
        </authorList>
    </citation>
    <scope>NUCLEOTIDE SEQUENCE</scope>
    <source>
        <strain evidence="2">A484AB</strain>
    </source>
</reference>
<gene>
    <name evidence="2" type="ORF">PACLA_8A027007</name>
</gene>
<name>A0A6S7IXQ9_PARCT</name>
<dbReference type="InterPro" id="IPR057251">
    <property type="entry name" value="FP_C"/>
</dbReference>
<dbReference type="OrthoDB" id="8196581at2759"/>
<keyword evidence="3" id="KW-1185">Reference proteome</keyword>
<dbReference type="Proteomes" id="UP001152795">
    <property type="component" value="Unassembled WGS sequence"/>
</dbReference>
<accession>A0A6S7IXQ9</accession>
<evidence type="ECO:0000313" key="2">
    <source>
        <dbReference type="EMBL" id="CAB4022503.1"/>
    </source>
</evidence>
<protein>
    <recommendedName>
        <fullName evidence="1">FP protein C-terminal domain-containing protein</fullName>
    </recommendedName>
</protein>
<organism evidence="2 3">
    <name type="scientific">Paramuricea clavata</name>
    <name type="common">Red gorgonian</name>
    <name type="synonym">Violescent sea-whip</name>
    <dbReference type="NCBI Taxonomy" id="317549"/>
    <lineage>
        <taxon>Eukaryota</taxon>
        <taxon>Metazoa</taxon>
        <taxon>Cnidaria</taxon>
        <taxon>Anthozoa</taxon>
        <taxon>Octocorallia</taxon>
        <taxon>Malacalcyonacea</taxon>
        <taxon>Plexauridae</taxon>
        <taxon>Paramuricea</taxon>
    </lineage>
</organism>
<dbReference type="EMBL" id="CACRXK020012012">
    <property type="protein sequence ID" value="CAB4022503.1"/>
    <property type="molecule type" value="Genomic_DNA"/>
</dbReference>
<feature type="domain" description="FP protein C-terminal" evidence="1">
    <location>
        <begin position="149"/>
        <end position="199"/>
    </location>
</feature>
<dbReference type="AlphaFoldDB" id="A0A6S7IXQ9"/>
<evidence type="ECO:0000313" key="3">
    <source>
        <dbReference type="Proteomes" id="UP001152795"/>
    </source>
</evidence>
<proteinExistence type="predicted"/>
<evidence type="ECO:0000259" key="1">
    <source>
        <dbReference type="Pfam" id="PF25298"/>
    </source>
</evidence>